<evidence type="ECO:0000256" key="5">
    <source>
        <dbReference type="ARBA" id="ARBA00023204"/>
    </source>
</evidence>
<comment type="cofactor">
    <cofactor evidence="1">
        <name>[4Fe-4S] cluster</name>
        <dbReference type="ChEBI" id="CHEBI:49883"/>
    </cofactor>
</comment>
<dbReference type="GO" id="GO:0043139">
    <property type="term" value="F:5'-3' DNA helicase activity"/>
    <property type="evidence" value="ECO:0007669"/>
    <property type="project" value="UniProtKB-EC"/>
</dbReference>
<keyword evidence="3" id="KW-0227">DNA damage</keyword>
<organism evidence="9 10">
    <name type="scientific">Protopolystoma xenopodis</name>
    <dbReference type="NCBI Taxonomy" id="117903"/>
    <lineage>
        <taxon>Eukaryota</taxon>
        <taxon>Metazoa</taxon>
        <taxon>Spiralia</taxon>
        <taxon>Lophotrochozoa</taxon>
        <taxon>Platyhelminthes</taxon>
        <taxon>Monogenea</taxon>
        <taxon>Polyopisthocotylea</taxon>
        <taxon>Polystomatidea</taxon>
        <taxon>Polystomatidae</taxon>
        <taxon>Protopolystoma</taxon>
    </lineage>
</organism>
<dbReference type="InterPro" id="IPR001945">
    <property type="entry name" value="RAD3/XPD"/>
</dbReference>
<evidence type="ECO:0000256" key="4">
    <source>
        <dbReference type="ARBA" id="ARBA00023125"/>
    </source>
</evidence>
<evidence type="ECO:0000256" key="6">
    <source>
        <dbReference type="ARBA" id="ARBA00044969"/>
    </source>
</evidence>
<dbReference type="GO" id="GO:0016818">
    <property type="term" value="F:hydrolase activity, acting on acid anhydrides, in phosphorus-containing anhydrides"/>
    <property type="evidence" value="ECO:0007669"/>
    <property type="project" value="InterPro"/>
</dbReference>
<dbReference type="PRINTS" id="PR00852">
    <property type="entry name" value="XRODRMPGMNTD"/>
</dbReference>
<evidence type="ECO:0000313" key="9">
    <source>
        <dbReference type="EMBL" id="VEL30056.1"/>
    </source>
</evidence>
<dbReference type="AlphaFoldDB" id="A0A448X7K2"/>
<reference evidence="9" key="1">
    <citation type="submission" date="2018-11" db="EMBL/GenBank/DDBJ databases">
        <authorList>
            <consortium name="Pathogen Informatics"/>
        </authorList>
    </citation>
    <scope>NUCLEOTIDE SEQUENCE</scope>
</reference>
<proteinExistence type="predicted"/>
<keyword evidence="5" id="KW-0234">DNA repair</keyword>
<name>A0A448X7K2_9PLAT</name>
<evidence type="ECO:0000256" key="3">
    <source>
        <dbReference type="ARBA" id="ARBA00022763"/>
    </source>
</evidence>
<protein>
    <recommendedName>
        <fullName evidence="6">DNA 5'-3' helicase</fullName>
        <ecNumber evidence="6">5.6.2.3</ecNumber>
    </recommendedName>
</protein>
<dbReference type="GO" id="GO:0005634">
    <property type="term" value="C:nucleus"/>
    <property type="evidence" value="ECO:0007669"/>
    <property type="project" value="InterPro"/>
</dbReference>
<dbReference type="GO" id="GO:0005524">
    <property type="term" value="F:ATP binding"/>
    <property type="evidence" value="ECO:0007669"/>
    <property type="project" value="InterPro"/>
</dbReference>
<comment type="catalytic activity">
    <reaction evidence="7">
        <text>ATP + H2O = ADP + phosphate + H(+)</text>
        <dbReference type="Rhea" id="RHEA:13065"/>
        <dbReference type="ChEBI" id="CHEBI:15377"/>
        <dbReference type="ChEBI" id="CHEBI:15378"/>
        <dbReference type="ChEBI" id="CHEBI:30616"/>
        <dbReference type="ChEBI" id="CHEBI:43474"/>
        <dbReference type="ChEBI" id="CHEBI:456216"/>
        <dbReference type="EC" id="5.6.2.3"/>
    </reaction>
</comment>
<evidence type="ECO:0000313" key="10">
    <source>
        <dbReference type="Proteomes" id="UP000784294"/>
    </source>
</evidence>
<comment type="caution">
    <text evidence="9">The sequence shown here is derived from an EMBL/GenBank/DDBJ whole genome shotgun (WGS) entry which is preliminary data.</text>
</comment>
<dbReference type="EMBL" id="CAAALY010109003">
    <property type="protein sequence ID" value="VEL30056.1"/>
    <property type="molecule type" value="Genomic_DNA"/>
</dbReference>
<dbReference type="InterPro" id="IPR010643">
    <property type="entry name" value="HBB"/>
</dbReference>
<keyword evidence="2" id="KW-0411">Iron-sulfur</keyword>
<dbReference type="Proteomes" id="UP000784294">
    <property type="component" value="Unassembled WGS sequence"/>
</dbReference>
<keyword evidence="2" id="KW-0479">Metal-binding</keyword>
<feature type="domain" description="Helical and beta-bridge" evidence="8">
    <location>
        <begin position="7"/>
        <end position="72"/>
    </location>
</feature>
<evidence type="ECO:0000256" key="2">
    <source>
        <dbReference type="ARBA" id="ARBA00022485"/>
    </source>
</evidence>
<dbReference type="OrthoDB" id="272481at2759"/>
<gene>
    <name evidence="9" type="ORF">PXEA_LOCUS23496</name>
</gene>
<dbReference type="Pfam" id="PF06777">
    <property type="entry name" value="HBB"/>
    <property type="match status" value="1"/>
</dbReference>
<evidence type="ECO:0000256" key="7">
    <source>
        <dbReference type="ARBA" id="ARBA00048954"/>
    </source>
</evidence>
<sequence>MLNLPNLVLSDEILLEAIPGQLRSADSFIAFLRRLLEYVKLRLRIAHVVHETPIAFLQDCLSKVCIDRRPLR</sequence>
<keyword evidence="4" id="KW-0238">DNA-binding</keyword>
<dbReference type="GO" id="GO:0003677">
    <property type="term" value="F:DNA binding"/>
    <property type="evidence" value="ECO:0007669"/>
    <property type="project" value="UniProtKB-KW"/>
</dbReference>
<accession>A0A448X7K2</accession>
<keyword evidence="10" id="KW-1185">Reference proteome</keyword>
<evidence type="ECO:0000259" key="8">
    <source>
        <dbReference type="Pfam" id="PF06777"/>
    </source>
</evidence>
<keyword evidence="2" id="KW-0408">Iron</keyword>
<dbReference type="GO" id="GO:0006289">
    <property type="term" value="P:nucleotide-excision repair"/>
    <property type="evidence" value="ECO:0007669"/>
    <property type="project" value="InterPro"/>
</dbReference>
<dbReference type="GO" id="GO:0051539">
    <property type="term" value="F:4 iron, 4 sulfur cluster binding"/>
    <property type="evidence" value="ECO:0007669"/>
    <property type="project" value="UniProtKB-KW"/>
</dbReference>
<evidence type="ECO:0000256" key="1">
    <source>
        <dbReference type="ARBA" id="ARBA00001966"/>
    </source>
</evidence>
<keyword evidence="2" id="KW-0004">4Fe-4S</keyword>
<dbReference type="EC" id="5.6.2.3" evidence="6"/>